<comment type="catalytic activity">
    <reaction evidence="8">
        <text>N(6)-[(R)-dihydrolipoyl]-L-lysyl-[protein] + NAD(+) = N(6)-[(R)-lipoyl]-L-lysyl-[protein] + NADH + H(+)</text>
        <dbReference type="Rhea" id="RHEA:15045"/>
        <dbReference type="Rhea" id="RHEA-COMP:10474"/>
        <dbReference type="Rhea" id="RHEA-COMP:10475"/>
        <dbReference type="ChEBI" id="CHEBI:15378"/>
        <dbReference type="ChEBI" id="CHEBI:57540"/>
        <dbReference type="ChEBI" id="CHEBI:57945"/>
        <dbReference type="ChEBI" id="CHEBI:83099"/>
        <dbReference type="ChEBI" id="CHEBI:83100"/>
        <dbReference type="EC" id="1.8.1.4"/>
    </reaction>
</comment>
<sequence>MQVATIEIYKCTNICVLLCTHAACKAVAKYSALALSTQSWKRIWHVHLAGPMRAGFPIVSGPGVRSGLAKRFARHLRNTLLFTGALGPPLRLLAPDISRTARFWSRFMPIYLRYKWTKWRFQEQRGFSAKRVEAEWQARHEWGGVRVHAMLLELSGYYVKGAQLLAAKPDFMPEPWTRRLAAMFDSMPPRSWRHVSKDIARDLQQCPAGRLHAMHGERLALDDAFAHIEPDCLAAASIAQVHGARLAPGMLAELSWRWKHGPDVVIKVQNKKMQGLMDSDVRNLGRLCCFVSSVLPFNPFLMLEEVRETVPREFDFVREACLMKALGERLRAAGHSLVLVPEPVSALTSPRLLVMQRMQGVPFTAILAGGDALARRRAAEAMTPLLDALGHLMLRGGCFHADPHAGQLLLQEDGRLVLLDWGQCKALTAARQRALAQLVVALDRGWTLGIVAAMSGMGLSFLAKEGGLADPRLIAKVAHIMFDTRSLPEARVSPLADDAVIKKIPLQRFPRDLFMVARTVMLLRGLCHALGLDIQKTCSLRQSARVWRKHADAALRDSMLEEDRRMALRSLAFGLRRQESLIRLAAPQLIAAHWYASSGEQKDLVVVGGGPGGYVAAIKASQMGLKVACVEGRGSLGGTCLNVGCIPSKALLASSHLYHEVKKNAESHGVIVDGVKMDIGKMMAQKETAVAGLTKGIEGLFKKYKVEYVKGWGKFAGANDMEVALLDGGTTTVTAKNFIIATGSEVSPLPGMTIDEERVVSSTGAIALKEVPQKLIVIGGGYIGLEMGSVWQRLGSEVTVVEFLDHIVPSMDSEIRKNFQRSLTKQGFKFKLGYKVTGAEVTGDVVKLTVENVKDGKSEQLEASVVLVSAGRRPYVEGLDLAKVGVELDRRGRVQVDEHFKTTAPSGNIFAVGDVIDGPMLAHKAEEDGIACVENLAGKKGHVNYNTVPSIVYTHPEVASVGKTEEQVKAEGGKYRVGKFAFAANSRARSVLDTEGLVKFVSDAETDKILGVHIMGPNAGELISECVLAMEYGASTEDIARSCHGHPTLSEAVKEAAMATYDKPIHS</sequence>
<keyword evidence="2 8" id="KW-0285">Flavoprotein</keyword>
<dbReference type="NCBIfam" id="TIGR01350">
    <property type="entry name" value="lipoamide_DH"/>
    <property type="match status" value="1"/>
</dbReference>
<dbReference type="PANTHER" id="PTHR22912">
    <property type="entry name" value="DISULFIDE OXIDOREDUCTASE"/>
    <property type="match status" value="1"/>
</dbReference>
<organism evidence="12 13">
    <name type="scientific">Elliptochloris bilobata</name>
    <dbReference type="NCBI Taxonomy" id="381761"/>
    <lineage>
        <taxon>Eukaryota</taxon>
        <taxon>Viridiplantae</taxon>
        <taxon>Chlorophyta</taxon>
        <taxon>core chlorophytes</taxon>
        <taxon>Trebouxiophyceae</taxon>
        <taxon>Trebouxiophyceae incertae sedis</taxon>
        <taxon>Elliptochloris clade</taxon>
        <taxon>Elliptochloris</taxon>
    </lineage>
</organism>
<dbReference type="Proteomes" id="UP001445335">
    <property type="component" value="Unassembled WGS sequence"/>
</dbReference>
<dbReference type="AlphaFoldDB" id="A0AAW1QLZ5"/>
<evidence type="ECO:0000259" key="9">
    <source>
        <dbReference type="Pfam" id="PF02852"/>
    </source>
</evidence>
<dbReference type="Gene3D" id="3.30.390.30">
    <property type="match status" value="1"/>
</dbReference>
<evidence type="ECO:0000256" key="5">
    <source>
        <dbReference type="ARBA" id="ARBA00023027"/>
    </source>
</evidence>
<dbReference type="CDD" id="cd05121">
    <property type="entry name" value="ABC1_ADCK3-like"/>
    <property type="match status" value="1"/>
</dbReference>
<dbReference type="PRINTS" id="PR00411">
    <property type="entry name" value="PNDRDTASEI"/>
</dbReference>
<dbReference type="PANTHER" id="PTHR22912:SF223">
    <property type="entry name" value="DIHYDROLIPOYL DEHYDROGENASE 1, MITOCHONDRIAL"/>
    <property type="match status" value="1"/>
</dbReference>
<comment type="miscellaneous">
    <text evidence="8">The active site is a redox-active disulfide bond.</text>
</comment>
<dbReference type="FunFam" id="3.30.390.30:FF:000001">
    <property type="entry name" value="Dihydrolipoyl dehydrogenase"/>
    <property type="match status" value="1"/>
</dbReference>
<dbReference type="Pfam" id="PF03109">
    <property type="entry name" value="ABC1"/>
    <property type="match status" value="1"/>
</dbReference>
<name>A0AAW1QLZ5_9CHLO</name>
<feature type="domain" description="Pyridine nucleotide-disulphide oxidoreductase dimerisation" evidence="9">
    <location>
        <begin position="948"/>
        <end position="1057"/>
    </location>
</feature>
<dbReference type="InterPro" id="IPR004147">
    <property type="entry name" value="ABC1_dom"/>
</dbReference>
<keyword evidence="3 8" id="KW-0274">FAD</keyword>
<dbReference type="GO" id="GO:0050660">
    <property type="term" value="F:flavin adenine dinucleotide binding"/>
    <property type="evidence" value="ECO:0007669"/>
    <property type="project" value="InterPro"/>
</dbReference>
<dbReference type="Pfam" id="PF02852">
    <property type="entry name" value="Pyr_redox_dim"/>
    <property type="match status" value="1"/>
</dbReference>
<evidence type="ECO:0000259" key="10">
    <source>
        <dbReference type="Pfam" id="PF03109"/>
    </source>
</evidence>
<evidence type="ECO:0000313" key="12">
    <source>
        <dbReference type="EMBL" id="KAK9822469.1"/>
    </source>
</evidence>
<evidence type="ECO:0000256" key="8">
    <source>
        <dbReference type="RuleBase" id="RU003692"/>
    </source>
</evidence>
<evidence type="ECO:0000256" key="6">
    <source>
        <dbReference type="ARBA" id="ARBA00023157"/>
    </source>
</evidence>
<dbReference type="InterPro" id="IPR036188">
    <property type="entry name" value="FAD/NAD-bd_sf"/>
</dbReference>
<dbReference type="InterPro" id="IPR050151">
    <property type="entry name" value="Class-I_Pyr_Nuc-Dis_Oxidored"/>
</dbReference>
<reference evidence="12 13" key="1">
    <citation type="journal article" date="2024" name="Nat. Commun.">
        <title>Phylogenomics reveals the evolutionary origins of lichenization in chlorophyte algae.</title>
        <authorList>
            <person name="Puginier C."/>
            <person name="Libourel C."/>
            <person name="Otte J."/>
            <person name="Skaloud P."/>
            <person name="Haon M."/>
            <person name="Grisel S."/>
            <person name="Petersen M."/>
            <person name="Berrin J.G."/>
            <person name="Delaux P.M."/>
            <person name="Dal Grande F."/>
            <person name="Keller J."/>
        </authorList>
    </citation>
    <scope>NUCLEOTIDE SEQUENCE [LARGE SCALE GENOMIC DNA]</scope>
    <source>
        <strain evidence="12 13">SAG 245.80</strain>
    </source>
</reference>
<evidence type="ECO:0000256" key="2">
    <source>
        <dbReference type="ARBA" id="ARBA00022630"/>
    </source>
</evidence>
<feature type="domain" description="ABC1 atypical kinase-like" evidence="10">
    <location>
        <begin position="221"/>
        <end position="442"/>
    </location>
</feature>
<dbReference type="InterPro" id="IPR012999">
    <property type="entry name" value="Pyr_OxRdtase_I_AS"/>
</dbReference>
<evidence type="ECO:0000256" key="4">
    <source>
        <dbReference type="ARBA" id="ARBA00023002"/>
    </source>
</evidence>
<dbReference type="SUPFAM" id="SSF55424">
    <property type="entry name" value="FAD/NAD-linked reductases, dimerisation (C-terminal) domain"/>
    <property type="match status" value="1"/>
</dbReference>
<keyword evidence="7 8" id="KW-0676">Redox-active center</keyword>
<comment type="cofactor">
    <cofactor evidence="8">
        <name>FAD</name>
        <dbReference type="ChEBI" id="CHEBI:57692"/>
    </cofactor>
    <text evidence="8">Binds 1 FAD per subunit.</text>
</comment>
<keyword evidence="5 8" id="KW-0520">NAD</keyword>
<protein>
    <recommendedName>
        <fullName evidence="8">Dihydrolipoyl dehydrogenase</fullName>
        <ecNumber evidence="8">1.8.1.4</ecNumber>
    </recommendedName>
</protein>
<dbReference type="PRINTS" id="PR00368">
    <property type="entry name" value="FADPNR"/>
</dbReference>
<evidence type="ECO:0000259" key="11">
    <source>
        <dbReference type="Pfam" id="PF07992"/>
    </source>
</evidence>
<evidence type="ECO:0000256" key="1">
    <source>
        <dbReference type="ARBA" id="ARBA00007532"/>
    </source>
</evidence>
<dbReference type="EMBL" id="JALJOU010000087">
    <property type="protein sequence ID" value="KAK9822469.1"/>
    <property type="molecule type" value="Genomic_DNA"/>
</dbReference>
<dbReference type="InterPro" id="IPR006258">
    <property type="entry name" value="Lipoamide_DH"/>
</dbReference>
<keyword evidence="4 8" id="KW-0560">Oxidoreductase</keyword>
<dbReference type="InterPro" id="IPR004099">
    <property type="entry name" value="Pyr_nucl-diS_OxRdtase_dimer"/>
</dbReference>
<gene>
    <name evidence="12" type="ORF">WJX81_005700</name>
</gene>
<keyword evidence="6" id="KW-1015">Disulfide bond</keyword>
<dbReference type="InterPro" id="IPR016156">
    <property type="entry name" value="FAD/NAD-linked_Rdtase_dimer_sf"/>
</dbReference>
<feature type="domain" description="FAD/NAD(P)-binding" evidence="11">
    <location>
        <begin position="602"/>
        <end position="929"/>
    </location>
</feature>
<dbReference type="FunFam" id="3.50.50.60:FF:000001">
    <property type="entry name" value="Dihydrolipoyl dehydrogenase, mitochondrial"/>
    <property type="match status" value="1"/>
</dbReference>
<dbReference type="SUPFAM" id="SSF56112">
    <property type="entry name" value="Protein kinase-like (PK-like)"/>
    <property type="match status" value="1"/>
</dbReference>
<proteinExistence type="inferred from homology"/>
<dbReference type="GO" id="GO:0004148">
    <property type="term" value="F:dihydrolipoyl dehydrogenase (NADH) activity"/>
    <property type="evidence" value="ECO:0007669"/>
    <property type="project" value="UniProtKB-EC"/>
</dbReference>
<keyword evidence="13" id="KW-1185">Reference proteome</keyword>
<evidence type="ECO:0000256" key="3">
    <source>
        <dbReference type="ARBA" id="ARBA00022827"/>
    </source>
</evidence>
<dbReference type="GO" id="GO:0006103">
    <property type="term" value="P:2-oxoglutarate metabolic process"/>
    <property type="evidence" value="ECO:0007669"/>
    <property type="project" value="TreeGrafter"/>
</dbReference>
<dbReference type="Pfam" id="PF07992">
    <property type="entry name" value="Pyr_redox_2"/>
    <property type="match status" value="1"/>
</dbReference>
<dbReference type="EC" id="1.8.1.4" evidence="8"/>
<dbReference type="GO" id="GO:0045252">
    <property type="term" value="C:oxoglutarate dehydrogenase complex"/>
    <property type="evidence" value="ECO:0007669"/>
    <property type="project" value="TreeGrafter"/>
</dbReference>
<dbReference type="Gene3D" id="3.50.50.60">
    <property type="entry name" value="FAD/NAD(P)-binding domain"/>
    <property type="match status" value="2"/>
</dbReference>
<dbReference type="GO" id="GO:0005739">
    <property type="term" value="C:mitochondrion"/>
    <property type="evidence" value="ECO:0007669"/>
    <property type="project" value="TreeGrafter"/>
</dbReference>
<dbReference type="InterPro" id="IPR011009">
    <property type="entry name" value="Kinase-like_dom_sf"/>
</dbReference>
<dbReference type="SUPFAM" id="SSF51905">
    <property type="entry name" value="FAD/NAD(P)-binding domain"/>
    <property type="match status" value="1"/>
</dbReference>
<evidence type="ECO:0000256" key="7">
    <source>
        <dbReference type="ARBA" id="ARBA00023284"/>
    </source>
</evidence>
<dbReference type="InterPro" id="IPR023753">
    <property type="entry name" value="FAD/NAD-binding_dom"/>
</dbReference>
<evidence type="ECO:0000313" key="13">
    <source>
        <dbReference type="Proteomes" id="UP001445335"/>
    </source>
</evidence>
<accession>A0AAW1QLZ5</accession>
<comment type="similarity">
    <text evidence="1 8">Belongs to the class-I pyridine nucleotide-disulfide oxidoreductase family.</text>
</comment>
<comment type="caution">
    <text evidence="12">The sequence shown here is derived from an EMBL/GenBank/DDBJ whole genome shotgun (WGS) entry which is preliminary data.</text>
</comment>
<dbReference type="PROSITE" id="PS00076">
    <property type="entry name" value="PYRIDINE_REDOX_1"/>
    <property type="match status" value="1"/>
</dbReference>